<dbReference type="InterPro" id="IPR016181">
    <property type="entry name" value="Acyl_CoA_acyltransferase"/>
</dbReference>
<dbReference type="PROSITE" id="PS51186">
    <property type="entry name" value="GNAT"/>
    <property type="match status" value="1"/>
</dbReference>
<evidence type="ECO:0000259" key="1">
    <source>
        <dbReference type="PROSITE" id="PS51186"/>
    </source>
</evidence>
<dbReference type="Gene3D" id="3.40.630.30">
    <property type="match status" value="1"/>
</dbReference>
<organism evidence="2 3">
    <name type="scientific">Candidatus Magnetominusculus xianensis</name>
    <dbReference type="NCBI Taxonomy" id="1748249"/>
    <lineage>
        <taxon>Bacteria</taxon>
        <taxon>Pseudomonadati</taxon>
        <taxon>Nitrospirota</taxon>
        <taxon>Nitrospiria</taxon>
        <taxon>Nitrospirales</taxon>
        <taxon>Nitrospiraceae</taxon>
        <taxon>Candidatus Magnetominusculus</taxon>
    </lineage>
</organism>
<accession>A0ABR5SD45</accession>
<name>A0ABR5SD45_9BACT</name>
<dbReference type="Pfam" id="PF00583">
    <property type="entry name" value="Acetyltransf_1"/>
    <property type="match status" value="1"/>
</dbReference>
<evidence type="ECO:0000313" key="2">
    <source>
        <dbReference type="EMBL" id="KWT78139.1"/>
    </source>
</evidence>
<dbReference type="EMBL" id="LNQR01000120">
    <property type="protein sequence ID" value="KWT78139.1"/>
    <property type="molecule type" value="Genomic_DNA"/>
</dbReference>
<comment type="caution">
    <text evidence="2">The sequence shown here is derived from an EMBL/GenBank/DDBJ whole genome shotgun (WGS) entry which is preliminary data.</text>
</comment>
<dbReference type="SUPFAM" id="SSF55729">
    <property type="entry name" value="Acyl-CoA N-acyltransferases (Nat)"/>
    <property type="match status" value="1"/>
</dbReference>
<protein>
    <submittedName>
        <fullName evidence="2">GNAT family N-acetyltransferase</fullName>
    </submittedName>
</protein>
<dbReference type="Proteomes" id="UP000060487">
    <property type="component" value="Unassembled WGS sequence"/>
</dbReference>
<proteinExistence type="predicted"/>
<evidence type="ECO:0000313" key="3">
    <source>
        <dbReference type="Proteomes" id="UP000060487"/>
    </source>
</evidence>
<gene>
    <name evidence="2" type="ORF">ASN18_3008</name>
</gene>
<keyword evidence="3" id="KW-1185">Reference proteome</keyword>
<reference evidence="2 3" key="1">
    <citation type="submission" date="2015-11" db="EMBL/GenBank/DDBJ databases">
        <authorList>
            <person name="Lin W."/>
        </authorList>
    </citation>
    <scope>NUCLEOTIDE SEQUENCE [LARGE SCALE GENOMIC DNA]</scope>
    <source>
        <strain evidence="2 3">HCH-1</strain>
    </source>
</reference>
<sequence length="155" mass="17640">MHSDIDSVRQILDSTGVFHPREVAVALELLDDNLAKKGQSEYNFIFADIVNTIQQAAIGYICYGPITMTESGYDIYWIAVRRDMQRSGAASLLIEEAQRRITEAGGKFVYIETSTKDIYKPAREFYIKHGFLCTATVPHYYAENDNKAVFMKIVR</sequence>
<dbReference type="InterPro" id="IPR000182">
    <property type="entry name" value="GNAT_dom"/>
</dbReference>
<dbReference type="CDD" id="cd04301">
    <property type="entry name" value="NAT_SF"/>
    <property type="match status" value="1"/>
</dbReference>
<feature type="domain" description="N-acetyltransferase" evidence="1">
    <location>
        <begin position="1"/>
        <end position="155"/>
    </location>
</feature>